<dbReference type="Proteomes" id="UP000250223">
    <property type="component" value="Unassembled WGS sequence"/>
</dbReference>
<protein>
    <submittedName>
        <fullName evidence="1">Uncharacterized protein</fullName>
    </submittedName>
</protein>
<dbReference type="EMBL" id="UAWC01000003">
    <property type="protein sequence ID" value="SQB33970.1"/>
    <property type="molecule type" value="Genomic_DNA"/>
</dbReference>
<evidence type="ECO:0000313" key="1">
    <source>
        <dbReference type="EMBL" id="SQB33970.1"/>
    </source>
</evidence>
<evidence type="ECO:0000313" key="2">
    <source>
        <dbReference type="Proteomes" id="UP000250223"/>
    </source>
</evidence>
<proteinExistence type="predicted"/>
<reference evidence="1 2" key="1">
    <citation type="submission" date="2018-06" db="EMBL/GenBank/DDBJ databases">
        <authorList>
            <consortium name="Pathogen Informatics"/>
            <person name="Doyle S."/>
        </authorList>
    </citation>
    <scope>NUCLEOTIDE SEQUENCE [LARGE SCALE GENOMIC DNA]</scope>
    <source>
        <strain evidence="1 2">NCTC13028</strain>
    </source>
</reference>
<sequence length="122" mass="14422">MKVTNLNFWRCKTRLEDGEKLPRKIKKKILGNKLSKNKIRKRINKLELKVDVWSNGYEVPYVEDEFCPKCGCEEVYSTGNMAFYPEVYEKMYCLRCGTLVAMADNSAMIHELVFIKQEEQER</sequence>
<name>A0A2X2Y662_CLOCO</name>
<dbReference type="RefSeq" id="WP_111921304.1">
    <property type="nucleotide sequence ID" value="NZ_UAWC01000003.1"/>
</dbReference>
<organism evidence="1 2">
    <name type="scientific">Clostridium cochlearium</name>
    <dbReference type="NCBI Taxonomy" id="1494"/>
    <lineage>
        <taxon>Bacteria</taxon>
        <taxon>Bacillati</taxon>
        <taxon>Bacillota</taxon>
        <taxon>Clostridia</taxon>
        <taxon>Eubacteriales</taxon>
        <taxon>Clostridiaceae</taxon>
        <taxon>Clostridium</taxon>
    </lineage>
</organism>
<accession>A0A2X2Y662</accession>
<gene>
    <name evidence="1" type="ORF">NCTC13028_00849</name>
</gene>
<dbReference type="AlphaFoldDB" id="A0A2X2Y662"/>